<keyword evidence="3" id="KW-0418">Kinase</keyword>
<dbReference type="AlphaFoldDB" id="A0A383EUI6"/>
<evidence type="ECO:0000256" key="4">
    <source>
        <dbReference type="ARBA" id="ARBA00022840"/>
    </source>
</evidence>
<dbReference type="Pfam" id="PF00069">
    <property type="entry name" value="Pkinase"/>
    <property type="match status" value="1"/>
</dbReference>
<reference evidence="6" key="1">
    <citation type="submission" date="2018-05" db="EMBL/GenBank/DDBJ databases">
        <authorList>
            <person name="Lanie J.A."/>
            <person name="Ng W.-L."/>
            <person name="Kazmierczak K.M."/>
            <person name="Andrzejewski T.M."/>
            <person name="Davidsen T.M."/>
            <person name="Wayne K.J."/>
            <person name="Tettelin H."/>
            <person name="Glass J.I."/>
            <person name="Rusch D."/>
            <person name="Podicherti R."/>
            <person name="Tsui H.-C.T."/>
            <person name="Winkler M.E."/>
        </authorList>
    </citation>
    <scope>NUCLEOTIDE SEQUENCE</scope>
</reference>
<evidence type="ECO:0000256" key="1">
    <source>
        <dbReference type="ARBA" id="ARBA00022679"/>
    </source>
</evidence>
<organism evidence="6">
    <name type="scientific">marine metagenome</name>
    <dbReference type="NCBI Taxonomy" id="408172"/>
    <lineage>
        <taxon>unclassified sequences</taxon>
        <taxon>metagenomes</taxon>
        <taxon>ecological metagenomes</taxon>
    </lineage>
</organism>
<dbReference type="GO" id="GO:0005524">
    <property type="term" value="F:ATP binding"/>
    <property type="evidence" value="ECO:0007669"/>
    <property type="project" value="UniProtKB-KW"/>
</dbReference>
<dbReference type="Gene3D" id="1.10.510.10">
    <property type="entry name" value="Transferase(Phosphotransferase) domain 1"/>
    <property type="match status" value="1"/>
</dbReference>
<protein>
    <recommendedName>
        <fullName evidence="5">Protein kinase domain-containing protein</fullName>
    </recommendedName>
</protein>
<feature type="domain" description="Protein kinase" evidence="5">
    <location>
        <begin position="17"/>
        <end position="184"/>
    </location>
</feature>
<name>A0A383EUI6_9ZZZZ</name>
<gene>
    <name evidence="6" type="ORF">METZ01_LOCUS512937</name>
</gene>
<dbReference type="GO" id="GO:0004672">
    <property type="term" value="F:protein kinase activity"/>
    <property type="evidence" value="ECO:0007669"/>
    <property type="project" value="InterPro"/>
</dbReference>
<keyword evidence="1" id="KW-0808">Transferase</keyword>
<dbReference type="InterPro" id="IPR000719">
    <property type="entry name" value="Prot_kinase_dom"/>
</dbReference>
<evidence type="ECO:0000259" key="5">
    <source>
        <dbReference type="PROSITE" id="PS50011"/>
    </source>
</evidence>
<dbReference type="GO" id="GO:0005634">
    <property type="term" value="C:nucleus"/>
    <property type="evidence" value="ECO:0007669"/>
    <property type="project" value="TreeGrafter"/>
</dbReference>
<keyword evidence="4" id="KW-0067">ATP-binding</keyword>
<evidence type="ECO:0000313" key="6">
    <source>
        <dbReference type="EMBL" id="SVE60083.1"/>
    </source>
</evidence>
<evidence type="ECO:0000256" key="3">
    <source>
        <dbReference type="ARBA" id="ARBA00022777"/>
    </source>
</evidence>
<accession>A0A383EUI6</accession>
<dbReference type="Gene3D" id="3.30.200.20">
    <property type="entry name" value="Phosphorylase Kinase, domain 1"/>
    <property type="match status" value="1"/>
</dbReference>
<dbReference type="InterPro" id="IPR011009">
    <property type="entry name" value="Kinase-like_dom_sf"/>
</dbReference>
<keyword evidence="2" id="KW-0547">Nucleotide-binding</keyword>
<dbReference type="PANTHER" id="PTHR11042">
    <property type="entry name" value="EUKARYOTIC TRANSLATION INITIATION FACTOR 2-ALPHA KINASE EIF2-ALPHA KINASE -RELATED"/>
    <property type="match status" value="1"/>
</dbReference>
<dbReference type="GO" id="GO:0005737">
    <property type="term" value="C:cytoplasm"/>
    <property type="evidence" value="ECO:0007669"/>
    <property type="project" value="TreeGrafter"/>
</dbReference>
<dbReference type="PROSITE" id="PS50011">
    <property type="entry name" value="PROTEIN_KINASE_DOM"/>
    <property type="match status" value="1"/>
</dbReference>
<dbReference type="EMBL" id="UINC01228672">
    <property type="protein sequence ID" value="SVE60083.1"/>
    <property type="molecule type" value="Genomic_DNA"/>
</dbReference>
<sequence>MAENGCIGTGPSRLGSYTLLESCGEGPRGQVFKAESDGRFYALKIYHSKTWARWDDLEKLSPASGLSHPNILPVESLGSSEGWRYSATKFLPGDSLAKVLSGLREKPARPASLCPIGATDEGEPQPDHFFRCVRMLQKVARGLQVVHEAGIVHGRISPGNLMFSPSGMLLLGDFGGGGHSLAQG</sequence>
<feature type="non-terminal residue" evidence="6">
    <location>
        <position position="184"/>
    </location>
</feature>
<evidence type="ECO:0000256" key="2">
    <source>
        <dbReference type="ARBA" id="ARBA00022741"/>
    </source>
</evidence>
<proteinExistence type="predicted"/>
<dbReference type="InterPro" id="IPR050339">
    <property type="entry name" value="CC_SR_Kinase"/>
</dbReference>
<dbReference type="SUPFAM" id="SSF56112">
    <property type="entry name" value="Protein kinase-like (PK-like)"/>
    <property type="match status" value="1"/>
</dbReference>